<comment type="caution">
    <text evidence="2">The sequence shown here is derived from an EMBL/GenBank/DDBJ whole genome shotgun (WGS) entry which is preliminary data.</text>
</comment>
<gene>
    <name evidence="2" type="ORF">J0S82_015129</name>
</gene>
<protein>
    <submittedName>
        <fullName evidence="2">Protein FAM167A</fullName>
    </submittedName>
</protein>
<keyword evidence="3" id="KW-1185">Reference proteome</keyword>
<dbReference type="PANTHER" id="PTHR32289">
    <property type="entry name" value="PROTEIN FAM167A"/>
    <property type="match status" value="1"/>
</dbReference>
<organism evidence="2 3">
    <name type="scientific">Galemys pyrenaicus</name>
    <name type="common">Iberian desman</name>
    <name type="synonym">Pyrenean desman</name>
    <dbReference type="NCBI Taxonomy" id="202257"/>
    <lineage>
        <taxon>Eukaryota</taxon>
        <taxon>Metazoa</taxon>
        <taxon>Chordata</taxon>
        <taxon>Craniata</taxon>
        <taxon>Vertebrata</taxon>
        <taxon>Euteleostomi</taxon>
        <taxon>Mammalia</taxon>
        <taxon>Eutheria</taxon>
        <taxon>Laurasiatheria</taxon>
        <taxon>Eulipotyphla</taxon>
        <taxon>Talpidae</taxon>
        <taxon>Galemys</taxon>
    </lineage>
</organism>
<name>A0A8J5ZTE8_GALPY</name>
<feature type="compositionally biased region" description="Pro residues" evidence="1">
    <location>
        <begin position="229"/>
        <end position="238"/>
    </location>
</feature>
<sequence>MAVPQTQVEEVAGGGEGVLAAALPPDDHLQSLKALTEKLRLETRRPSYLEWQARLGEQAWPLPRLAAEQRGWEEPPLPPRAHPPPDGRVGGDCRPLSRAKLDGFGSVDEALAWLRKELVSECPREPQEAATASACLVSLLRLPVWPALPVSLSASPAHLSPPQCSLSLVGGGPHAAVPGPWRSRGRGGPVLPAPHPLIPGPRRGCLECGRLPPSDALSCPLRPHRMPQPVAPSRPLPRAPAGQSCGWCQPSVG</sequence>
<dbReference type="AlphaFoldDB" id="A0A8J5ZTE8"/>
<dbReference type="Proteomes" id="UP000700334">
    <property type="component" value="Unassembled WGS sequence"/>
</dbReference>
<evidence type="ECO:0000313" key="2">
    <source>
        <dbReference type="EMBL" id="KAG8506282.1"/>
    </source>
</evidence>
<dbReference type="EMBL" id="JAGFMF010012163">
    <property type="protein sequence ID" value="KAG8506282.1"/>
    <property type="molecule type" value="Genomic_DNA"/>
</dbReference>
<reference evidence="2" key="1">
    <citation type="journal article" date="2021" name="Evol. Appl.">
        <title>The genome of the Pyrenean desman and the effects of bottlenecks and inbreeding on the genomic landscape of an endangered species.</title>
        <authorList>
            <person name="Escoda L."/>
            <person name="Castresana J."/>
        </authorList>
    </citation>
    <scope>NUCLEOTIDE SEQUENCE</scope>
    <source>
        <strain evidence="2">IBE-C5619</strain>
    </source>
</reference>
<evidence type="ECO:0000256" key="1">
    <source>
        <dbReference type="SAM" id="MobiDB-lite"/>
    </source>
</evidence>
<proteinExistence type="predicted"/>
<accession>A0A8J5ZTE8</accession>
<feature type="region of interest" description="Disordered" evidence="1">
    <location>
        <begin position="219"/>
        <end position="243"/>
    </location>
</feature>
<dbReference type="OrthoDB" id="5965452at2759"/>
<dbReference type="InterPro" id="IPR051771">
    <property type="entry name" value="FAM167_domain"/>
</dbReference>
<dbReference type="PANTHER" id="PTHR32289:SF3">
    <property type="entry name" value="PROTEIN FAM167A"/>
    <property type="match status" value="1"/>
</dbReference>
<evidence type="ECO:0000313" key="3">
    <source>
        <dbReference type="Proteomes" id="UP000700334"/>
    </source>
</evidence>